<feature type="domain" description="WASH complex subunit 7 central" evidence="1">
    <location>
        <begin position="572"/>
        <end position="904"/>
    </location>
</feature>
<dbReference type="Pfam" id="PF14744">
    <property type="entry name" value="WASH-7_mid"/>
    <property type="match status" value="1"/>
</dbReference>
<keyword evidence="5" id="KW-1185">Reference proteome</keyword>
<name>A0ABD1EEF2_HYPHA</name>
<dbReference type="InterPro" id="IPR028283">
    <property type="entry name" value="WASH-7_C"/>
</dbReference>
<dbReference type="PANTHER" id="PTHR31409:SF0">
    <property type="entry name" value="WASH COMPLEX SUBUNIT 4"/>
    <property type="match status" value="1"/>
</dbReference>
<dbReference type="Pfam" id="PF14745">
    <property type="entry name" value="WASH-4_N"/>
    <property type="match status" value="1"/>
</dbReference>
<dbReference type="Proteomes" id="UP001566132">
    <property type="component" value="Unassembled WGS sequence"/>
</dbReference>
<dbReference type="EMBL" id="JBDJPC010000008">
    <property type="protein sequence ID" value="KAL1493026.1"/>
    <property type="molecule type" value="Genomic_DNA"/>
</dbReference>
<comment type="caution">
    <text evidence="4">The sequence shown here is derived from an EMBL/GenBank/DDBJ whole genome shotgun (WGS) entry which is preliminary data.</text>
</comment>
<dbReference type="PANTHER" id="PTHR31409">
    <property type="entry name" value="WASH COMPLEX SUBUNIT 4"/>
    <property type="match status" value="1"/>
</dbReference>
<dbReference type="InterPro" id="IPR028282">
    <property type="entry name" value="WASH-7_central"/>
</dbReference>
<accession>A0ABD1EEF2</accession>
<evidence type="ECO:0000259" key="3">
    <source>
        <dbReference type="Pfam" id="PF14746"/>
    </source>
</evidence>
<gene>
    <name evidence="4" type="ORF">ABEB36_011169</name>
</gene>
<feature type="domain" description="WASH complex subunit 4 N-terminal" evidence="2">
    <location>
        <begin position="29"/>
        <end position="571"/>
    </location>
</feature>
<dbReference type="AlphaFoldDB" id="A0ABD1EEF2"/>
<proteinExistence type="predicted"/>
<evidence type="ECO:0000259" key="1">
    <source>
        <dbReference type="Pfam" id="PF14744"/>
    </source>
</evidence>
<evidence type="ECO:0008006" key="6">
    <source>
        <dbReference type="Google" id="ProtNLM"/>
    </source>
</evidence>
<evidence type="ECO:0000259" key="2">
    <source>
        <dbReference type="Pfam" id="PF14745"/>
    </source>
</evidence>
<sequence>MWQSTIYNENWDVKESQKFLGEEKLHQFGEFCENYASAVKESFQKFGNVLNLAPKPILTDEQANESLTFIELTYSDDSNLSRILRTLAGICTEIEQLKQEAEELYTVFLYFWEDVPINSSGLKSISQIIEPLQRTQNFIKRSRYVIVITLKQLSCILEKGFYVSNSTSSFAEIIHLFADLLICFLKFDVLLDNSRWKNNWHLYKTSIKNLIHKNSPLGFDVNELRSFSNILLSLENLLLSGSIFKDSVDKCLDNNLMLNIKKSTLNVEFYNFISSRFIDVEKDENNIYTDAGIQINVLVAFYSIVFGNLDKKFIKKLLDLNKKMSAYVIVGNIIWYPEKFLLKHIVSPSKVIDEKTIDTHRLAEFKARIASLPKETNKFSWQACHFVLNLENIAKTDVKALKVKQLIEINDLLHEGLNLFQKIKWTVNWLLNIHMDKNLQVTKTMLNCISRSVEVLKCIYISFERHMLLLNYIFFMISQYLQHIALFNVESLKKNHIQSKSYKDEQLYILSCLKVCENALKGPNTKSRILVTSLALSASGLPTLSKIRYILRQLETVSKFTEFLKDSCDCSMLYWHLNYMLPVYFSKLVASKSNLSKCSVFLRAVNDCKSTKYSQELLFSDVNDIMKDKLCWPLSQIIETNLRHQAHLHLELPPLEPFQNYFSPNFEKLFPILLNNTYKGIKNDVEHSLSTTFYNLTTVVLHDWKTYREMRCLASLEYKLETVDDDLPMQSFGHGLDVLEIMRNINVFVKKYFYNLNTQNFIEARSNNKHLNTIDISHIANSIRSHGIGVMNTTVNYTYQFLKNKFKIFSQFLFDEQIKSRLLKDLKHYEDHKSEFHYMYPYERANKFNEGIRKLGSQKTGESYLDLFRMLITQIGNAMGYVRLIRSGGNQCLAQAACFIPDLSQSDSLNYAEKEELSTMTHDALKILIKNLKSCTETFDNSMEYFNLFVKAFLPHFRNPNNTYLKLFYIIVPPLTINFVEHSLICKERLYKKEKADCAFTDDGFALGLAYIIELLDQEYQLDSLHWFDSVEQKFAKDKKNLAHELSASNSDDVKLKQTLTLTEQRIKTFIREFKLLEYSYSSARVFFES</sequence>
<dbReference type="InterPro" id="IPR028191">
    <property type="entry name" value="WASH-4_N"/>
</dbReference>
<organism evidence="4 5">
    <name type="scientific">Hypothenemus hampei</name>
    <name type="common">Coffee berry borer</name>
    <dbReference type="NCBI Taxonomy" id="57062"/>
    <lineage>
        <taxon>Eukaryota</taxon>
        <taxon>Metazoa</taxon>
        <taxon>Ecdysozoa</taxon>
        <taxon>Arthropoda</taxon>
        <taxon>Hexapoda</taxon>
        <taxon>Insecta</taxon>
        <taxon>Pterygota</taxon>
        <taxon>Neoptera</taxon>
        <taxon>Endopterygota</taxon>
        <taxon>Coleoptera</taxon>
        <taxon>Polyphaga</taxon>
        <taxon>Cucujiformia</taxon>
        <taxon>Curculionidae</taxon>
        <taxon>Scolytinae</taxon>
        <taxon>Hypothenemus</taxon>
    </lineage>
</organism>
<reference evidence="4 5" key="1">
    <citation type="submission" date="2024-05" db="EMBL/GenBank/DDBJ databases">
        <title>Genetic variation in Jamaican populations of the coffee berry borer (Hypothenemus hampei).</title>
        <authorList>
            <person name="Errbii M."/>
            <person name="Myrie A."/>
        </authorList>
    </citation>
    <scope>NUCLEOTIDE SEQUENCE [LARGE SCALE GENOMIC DNA]</scope>
    <source>
        <strain evidence="4">JA-Hopewell-2020-01-JO</strain>
        <tissue evidence="4">Whole body</tissue>
    </source>
</reference>
<feature type="domain" description="WASH complex subunit 7 C-terminal" evidence="3">
    <location>
        <begin position="921"/>
        <end position="1088"/>
    </location>
</feature>
<dbReference type="InterPro" id="IPR027307">
    <property type="entry name" value="WASH7"/>
</dbReference>
<evidence type="ECO:0000313" key="4">
    <source>
        <dbReference type="EMBL" id="KAL1493026.1"/>
    </source>
</evidence>
<dbReference type="Pfam" id="PF14746">
    <property type="entry name" value="WASH-7_C"/>
    <property type="match status" value="1"/>
</dbReference>
<evidence type="ECO:0000313" key="5">
    <source>
        <dbReference type="Proteomes" id="UP001566132"/>
    </source>
</evidence>
<protein>
    <recommendedName>
        <fullName evidence="6">WASH complex subunit 4</fullName>
    </recommendedName>
</protein>